<organism evidence="1">
    <name type="scientific">Alsobacter sp. KACC 23698</name>
    <dbReference type="NCBI Taxonomy" id="3149229"/>
    <lineage>
        <taxon>Bacteria</taxon>
        <taxon>Pseudomonadati</taxon>
        <taxon>Pseudomonadota</taxon>
        <taxon>Alphaproteobacteria</taxon>
        <taxon>Hyphomicrobiales</taxon>
        <taxon>Alsobacteraceae</taxon>
        <taxon>Alsobacter</taxon>
    </lineage>
</organism>
<name>A0AAU7JC25_9HYPH</name>
<evidence type="ECO:0008006" key="2">
    <source>
        <dbReference type="Google" id="ProtNLM"/>
    </source>
</evidence>
<dbReference type="EMBL" id="CP157484">
    <property type="protein sequence ID" value="XBO37826.1"/>
    <property type="molecule type" value="Genomic_DNA"/>
</dbReference>
<reference evidence="1" key="1">
    <citation type="submission" date="2024-05" db="EMBL/GenBank/DDBJ databases">
        <authorList>
            <person name="Kim S."/>
            <person name="Heo J."/>
            <person name="Choi H."/>
            <person name="Choi Y."/>
            <person name="Kwon S.-W."/>
            <person name="Kim Y."/>
        </authorList>
    </citation>
    <scope>NUCLEOTIDE SEQUENCE</scope>
    <source>
        <strain evidence="1">KACC 23698</strain>
    </source>
</reference>
<accession>A0AAU7JC25</accession>
<evidence type="ECO:0000313" key="1">
    <source>
        <dbReference type="EMBL" id="XBO37826.1"/>
    </source>
</evidence>
<proteinExistence type="predicted"/>
<dbReference type="RefSeq" id="WP_406854654.1">
    <property type="nucleotide sequence ID" value="NZ_CP157484.1"/>
</dbReference>
<sequence length="94" mass="10647">MSEIPKIDALLAELRQVAEGQGGEQARLQEMMARVDAFERELLNNSYEESDVDRVKAAMAEVRDRVESFGAELVGHSRGSLVFERLVNELRRRA</sequence>
<gene>
    <name evidence="1" type="ORF">ABEG18_19185</name>
</gene>
<protein>
    <recommendedName>
        <fullName evidence="2">DUF4404 family protein</fullName>
    </recommendedName>
</protein>
<dbReference type="AlphaFoldDB" id="A0AAU7JC25"/>